<dbReference type="EMBL" id="PFGP01000066">
    <property type="protein sequence ID" value="PIW66497.1"/>
    <property type="molecule type" value="Genomic_DNA"/>
</dbReference>
<gene>
    <name evidence="3" type="ORF">COW11_02915</name>
</gene>
<proteinExistence type="inferred from homology"/>
<dbReference type="HAMAP" id="MF_00048">
    <property type="entry name" value="UPF0102"/>
    <property type="match status" value="1"/>
</dbReference>
<dbReference type="InterPro" id="IPR011335">
    <property type="entry name" value="Restrct_endonuc-II-like"/>
</dbReference>
<dbReference type="SUPFAM" id="SSF52980">
    <property type="entry name" value="Restriction endonuclease-like"/>
    <property type="match status" value="1"/>
</dbReference>
<dbReference type="Proteomes" id="UP000231267">
    <property type="component" value="Unassembled WGS sequence"/>
</dbReference>
<dbReference type="Gene3D" id="3.40.1350.10">
    <property type="match status" value="1"/>
</dbReference>
<dbReference type="InterPro" id="IPR011856">
    <property type="entry name" value="tRNA_endonuc-like_dom_sf"/>
</dbReference>
<dbReference type="AlphaFoldDB" id="A0A2J0LRM7"/>
<dbReference type="PANTHER" id="PTHR34039:SF1">
    <property type="entry name" value="UPF0102 PROTEIN YRAN"/>
    <property type="match status" value="1"/>
</dbReference>
<evidence type="ECO:0000313" key="4">
    <source>
        <dbReference type="Proteomes" id="UP000231267"/>
    </source>
</evidence>
<comment type="caution">
    <text evidence="3">The sequence shown here is derived from an EMBL/GenBank/DDBJ whole genome shotgun (WGS) entry which is preliminary data.</text>
</comment>
<protein>
    <recommendedName>
        <fullName evidence="2">UPF0102 protein COW11_02915</fullName>
    </recommendedName>
</protein>
<sequence>MAKTKEVGRWAECIAAHLLNIKGFKILSRNFNTRFGEIDIVAQGDGVIAFVEVRFRGKGSYLLPEETITYKKQQRIKTAASIYMNSFDLTDANVRFDVICVSKDKWFMLPNVRHIVDAF</sequence>
<evidence type="ECO:0000256" key="1">
    <source>
        <dbReference type="ARBA" id="ARBA00006738"/>
    </source>
</evidence>
<dbReference type="CDD" id="cd20736">
    <property type="entry name" value="PoNe_Nuclease"/>
    <property type="match status" value="1"/>
</dbReference>
<dbReference type="Pfam" id="PF02021">
    <property type="entry name" value="UPF0102"/>
    <property type="match status" value="1"/>
</dbReference>
<dbReference type="PANTHER" id="PTHR34039">
    <property type="entry name" value="UPF0102 PROTEIN YRAN"/>
    <property type="match status" value="1"/>
</dbReference>
<accession>A0A2J0LRM7</accession>
<evidence type="ECO:0000256" key="2">
    <source>
        <dbReference type="HAMAP-Rule" id="MF_00048"/>
    </source>
</evidence>
<evidence type="ECO:0000313" key="3">
    <source>
        <dbReference type="EMBL" id="PIW66497.1"/>
    </source>
</evidence>
<name>A0A2J0LRM7_9BACT</name>
<reference evidence="3 4" key="1">
    <citation type="submission" date="2017-09" db="EMBL/GenBank/DDBJ databases">
        <title>Depth-based differentiation of microbial function through sediment-hosted aquifers and enrichment of novel symbionts in the deep terrestrial subsurface.</title>
        <authorList>
            <person name="Probst A.J."/>
            <person name="Ladd B."/>
            <person name="Jarett J.K."/>
            <person name="Geller-Mcgrath D.E."/>
            <person name="Sieber C.M."/>
            <person name="Emerson J.B."/>
            <person name="Anantharaman K."/>
            <person name="Thomas B.C."/>
            <person name="Malmstrom R."/>
            <person name="Stieglmeier M."/>
            <person name="Klingl A."/>
            <person name="Woyke T."/>
            <person name="Ryan C.M."/>
            <person name="Banfield J.F."/>
        </authorList>
    </citation>
    <scope>NUCLEOTIDE SEQUENCE [LARGE SCALE GENOMIC DNA]</scope>
    <source>
        <strain evidence="3">CG12_big_fil_rev_8_21_14_0_65_43_15</strain>
    </source>
</reference>
<dbReference type="NCBIfam" id="TIGR00252">
    <property type="entry name" value="YraN family protein"/>
    <property type="match status" value="1"/>
</dbReference>
<organism evidence="3 4">
    <name type="scientific">Candidatus Taenaricola geysiri</name>
    <dbReference type="NCBI Taxonomy" id="1974752"/>
    <lineage>
        <taxon>Bacteria</taxon>
        <taxon>Pseudomonadati</taxon>
        <taxon>Candidatus Omnitrophota</taxon>
        <taxon>Candidatus Taenaricola</taxon>
    </lineage>
</organism>
<dbReference type="NCBIfam" id="NF009150">
    <property type="entry name" value="PRK12497.1-3"/>
    <property type="match status" value="1"/>
</dbReference>
<dbReference type="GO" id="GO:0003676">
    <property type="term" value="F:nucleic acid binding"/>
    <property type="evidence" value="ECO:0007669"/>
    <property type="project" value="InterPro"/>
</dbReference>
<comment type="similarity">
    <text evidence="1 2">Belongs to the UPF0102 family.</text>
</comment>
<dbReference type="InterPro" id="IPR003509">
    <property type="entry name" value="UPF0102_YraN-like"/>
</dbReference>